<evidence type="ECO:0000256" key="3">
    <source>
        <dbReference type="SAM" id="SignalP"/>
    </source>
</evidence>
<proteinExistence type="inferred from homology"/>
<evidence type="ECO:0000313" key="4">
    <source>
        <dbReference type="EMBL" id="AIC65763.1"/>
    </source>
</evidence>
<name>A0A060KRR4_9CHLO</name>
<organism evidence="4">
    <name type="scientific">Chloromonas brevispina</name>
    <dbReference type="NCBI Taxonomy" id="201318"/>
    <lineage>
        <taxon>Eukaryota</taxon>
        <taxon>Viridiplantae</taxon>
        <taxon>Chlorophyta</taxon>
        <taxon>core chlorophytes</taxon>
        <taxon>Chlorophyceae</taxon>
        <taxon>CS clade</taxon>
        <taxon>Chlamydomonadales</taxon>
        <taxon>Chlamydomonadaceae</taxon>
        <taxon>Chloromonadinia</taxon>
        <taxon>Chloromonas</taxon>
    </lineage>
</organism>
<keyword evidence="2 3" id="KW-0732">Signal</keyword>
<evidence type="ECO:0000256" key="2">
    <source>
        <dbReference type="ARBA" id="ARBA00022729"/>
    </source>
</evidence>
<dbReference type="EMBL" id="KF683601">
    <property type="protein sequence ID" value="AIC65763.1"/>
    <property type="molecule type" value="Genomic_DNA"/>
</dbReference>
<accession>A0A060KRR4</accession>
<reference evidence="4" key="1">
    <citation type="submission" date="2013-09" db="EMBL/GenBank/DDBJ databases">
        <authorList>
            <person name="Raymond J."/>
        </authorList>
    </citation>
    <scope>NUCLEOTIDE SEQUENCE</scope>
</reference>
<dbReference type="InterPro" id="IPR021884">
    <property type="entry name" value="Ice-bd_prot"/>
</dbReference>
<feature type="chain" id="PRO_5001583701" evidence="3">
    <location>
        <begin position="23"/>
        <end position="220"/>
    </location>
</feature>
<feature type="signal peptide" evidence="3">
    <location>
        <begin position="1"/>
        <end position="22"/>
    </location>
</feature>
<reference evidence="4" key="2">
    <citation type="journal article" date="2014" name="Extremophiles">
        <title>The ice-binding proteins of a snow alga, Chloromonas brevispina: probable acquisition by horizontal gene transfer.</title>
        <authorList>
            <person name="Raymond J.A."/>
        </authorList>
    </citation>
    <scope>NUCLEOTIDE SEQUENCE</scope>
</reference>
<dbReference type="AlphaFoldDB" id="A0A060KRR4"/>
<comment type="similarity">
    <text evidence="1">Belongs to the ice-binding protein family.</text>
</comment>
<dbReference type="Pfam" id="PF11999">
    <property type="entry name" value="Ice_binding"/>
    <property type="match status" value="1"/>
</dbReference>
<evidence type="ECO:0000256" key="1">
    <source>
        <dbReference type="ARBA" id="ARBA00005445"/>
    </source>
</evidence>
<sequence>MAQSMSVIVLLCAVLALNGVVGRELKATYTCTTGCSTLLSSAANFGVLASSTITNNGFSTIMGSAAIYPGTDVVGFPPGNITGTLYVGGAVAVKAVDDAQNAYDVLVAMPYNSSADLSGQDLVGMNLTAGKYFFSGSAQLSGNLTLNAQGNRSAIFVIQTSSTFTTSARSNVNLINGAKSCNVFYAVGSSATIHAGSNIRGSVLAYAAVTVGTQVSFHAR</sequence>
<protein>
    <submittedName>
        <fullName evidence="4">Ice-binding protein 3</fullName>
    </submittedName>
</protein>